<evidence type="ECO:0000313" key="2">
    <source>
        <dbReference type="Proteomes" id="UP001233999"/>
    </source>
</evidence>
<evidence type="ECO:0000313" key="1">
    <source>
        <dbReference type="EMBL" id="KAJ9574478.1"/>
    </source>
</evidence>
<organism evidence="1 2">
    <name type="scientific">Diploptera punctata</name>
    <name type="common">Pacific beetle cockroach</name>
    <dbReference type="NCBI Taxonomy" id="6984"/>
    <lineage>
        <taxon>Eukaryota</taxon>
        <taxon>Metazoa</taxon>
        <taxon>Ecdysozoa</taxon>
        <taxon>Arthropoda</taxon>
        <taxon>Hexapoda</taxon>
        <taxon>Insecta</taxon>
        <taxon>Pterygota</taxon>
        <taxon>Neoptera</taxon>
        <taxon>Polyneoptera</taxon>
        <taxon>Dictyoptera</taxon>
        <taxon>Blattodea</taxon>
        <taxon>Blaberoidea</taxon>
        <taxon>Blaberidae</taxon>
        <taxon>Diplopterinae</taxon>
        <taxon>Diploptera</taxon>
    </lineage>
</organism>
<comment type="caution">
    <text evidence="1">The sequence shown here is derived from an EMBL/GenBank/DDBJ whole genome shotgun (WGS) entry which is preliminary data.</text>
</comment>
<accession>A0AAD7Z6Q7</accession>
<proteinExistence type="predicted"/>
<protein>
    <submittedName>
        <fullName evidence="1">Uncharacterized protein</fullName>
    </submittedName>
</protein>
<reference evidence="1" key="1">
    <citation type="journal article" date="2023" name="IScience">
        <title>Live-bearing cockroach genome reveals convergent evolutionary mechanisms linked to viviparity in insects and beyond.</title>
        <authorList>
            <person name="Fouks B."/>
            <person name="Harrison M.C."/>
            <person name="Mikhailova A.A."/>
            <person name="Marchal E."/>
            <person name="English S."/>
            <person name="Carruthers M."/>
            <person name="Jennings E.C."/>
            <person name="Chiamaka E.L."/>
            <person name="Frigard R.A."/>
            <person name="Pippel M."/>
            <person name="Attardo G.M."/>
            <person name="Benoit J.B."/>
            <person name="Bornberg-Bauer E."/>
            <person name="Tobe S.S."/>
        </authorList>
    </citation>
    <scope>NUCLEOTIDE SEQUENCE</scope>
    <source>
        <strain evidence="1">Stay&amp;Tobe</strain>
    </source>
</reference>
<reference evidence="1" key="2">
    <citation type="submission" date="2023-05" db="EMBL/GenBank/DDBJ databases">
        <authorList>
            <person name="Fouks B."/>
        </authorList>
    </citation>
    <scope>NUCLEOTIDE SEQUENCE</scope>
    <source>
        <strain evidence="1">Stay&amp;Tobe</strain>
        <tissue evidence="1">Testes</tissue>
    </source>
</reference>
<dbReference type="AlphaFoldDB" id="A0AAD7Z6Q7"/>
<feature type="non-terminal residue" evidence="1">
    <location>
        <position position="60"/>
    </location>
</feature>
<dbReference type="Proteomes" id="UP001233999">
    <property type="component" value="Unassembled WGS sequence"/>
</dbReference>
<sequence>FISDFPCLFNRFSRWPLIPTFLHDPTSSCLSSTLMFVSKYKYYYIELWEVSYRDIVQHTP</sequence>
<gene>
    <name evidence="1" type="ORF">L9F63_008366</name>
</gene>
<feature type="non-terminal residue" evidence="1">
    <location>
        <position position="1"/>
    </location>
</feature>
<dbReference type="EMBL" id="JASPKZ010010286">
    <property type="protein sequence ID" value="KAJ9574478.1"/>
    <property type="molecule type" value="Genomic_DNA"/>
</dbReference>
<name>A0AAD7Z6Q7_DIPPU</name>
<keyword evidence="2" id="KW-1185">Reference proteome</keyword>